<gene>
    <name evidence="2" type="ORF">A4E84_12840</name>
</gene>
<evidence type="ECO:0000313" key="2">
    <source>
        <dbReference type="EMBL" id="AMW10323.1"/>
    </source>
</evidence>
<feature type="region of interest" description="Disordered" evidence="1">
    <location>
        <begin position="59"/>
        <end position="83"/>
    </location>
</feature>
<dbReference type="KEGG" id="stsi:A4E84_12840"/>
<dbReference type="Proteomes" id="UP000076096">
    <property type="component" value="Chromosome"/>
</dbReference>
<dbReference type="RefSeq" id="WP_062926702.1">
    <property type="nucleotide sequence ID" value="NZ_CP015098.1"/>
</dbReference>
<dbReference type="AlphaFoldDB" id="A0A143BYT8"/>
<dbReference type="EMBL" id="CP015098">
    <property type="protein sequence ID" value="AMW10323.1"/>
    <property type="molecule type" value="Genomic_DNA"/>
</dbReference>
<reference evidence="3" key="1">
    <citation type="submission" date="2016-04" db="EMBL/GenBank/DDBJ databases">
        <authorList>
            <person name="Zhang B."/>
        </authorList>
    </citation>
    <scope>NUCLEOTIDE SEQUENCE [LARGE SCALE GENOMIC DNA]</scope>
    <source>
        <strain evidence="3">S10</strain>
    </source>
</reference>
<name>A0A143BYT8_9ACTN</name>
<accession>A0A143BYT8</accession>
<evidence type="ECO:0000256" key="1">
    <source>
        <dbReference type="SAM" id="MobiDB-lite"/>
    </source>
</evidence>
<keyword evidence="3" id="KW-1185">Reference proteome</keyword>
<organism evidence="2 3">
    <name type="scientific">Streptomyces qaidamensis</name>
    <dbReference type="NCBI Taxonomy" id="1783515"/>
    <lineage>
        <taxon>Bacteria</taxon>
        <taxon>Bacillati</taxon>
        <taxon>Actinomycetota</taxon>
        <taxon>Actinomycetes</taxon>
        <taxon>Kitasatosporales</taxon>
        <taxon>Streptomycetaceae</taxon>
        <taxon>Streptomyces</taxon>
        <taxon>Streptomyces aurantiacus group</taxon>
    </lineage>
</organism>
<protein>
    <submittedName>
        <fullName evidence="2">Uncharacterized protein</fullName>
    </submittedName>
</protein>
<evidence type="ECO:0000313" key="3">
    <source>
        <dbReference type="Proteomes" id="UP000076096"/>
    </source>
</evidence>
<sequence length="83" mass="9009">MAVVYADAPRACARVRTVSVKARHDGRSFGKIKTTAAGQESVTPAVIQWVRAHYEEAGRPQEVAHAPARCERRPPSPCRTPGS</sequence>
<proteinExistence type="predicted"/>